<keyword evidence="2" id="KW-0413">Isomerase</keyword>
<evidence type="ECO:0000256" key="2">
    <source>
        <dbReference type="ARBA" id="ARBA00023235"/>
    </source>
</evidence>
<dbReference type="RefSeq" id="WP_072787689.1">
    <property type="nucleotide sequence ID" value="NZ_FRCX01000011.1"/>
</dbReference>
<dbReference type="OrthoDB" id="9788221at2"/>
<feature type="active site" evidence="3">
    <location>
        <position position="48"/>
    </location>
</feature>
<dbReference type="Gene3D" id="3.10.310.10">
    <property type="entry name" value="Diaminopimelate Epimerase, Chain A, domain 1"/>
    <property type="match status" value="2"/>
</dbReference>
<protein>
    <submittedName>
        <fullName evidence="4">Phenazine biosynthesis protein PhzF family</fullName>
    </submittedName>
</protein>
<sequence>MQTITKVHKVAAFTAGEEGGNPAGVMIRAALPEEPAMQRIATEMGYSETVFAAPHEDGWRVRYFSPDGEIAFCGHATIALGAVLAQQNGDGIFPLTTNHARVTVEGRRQDRGATAALQSPPTSSSPASPALVQEALALFGYRLSDLDDRIPPAVANGGVHHLVLALNSRDRLRAMQYKLDAGRSLMQRYGLTTISLVHAETPQRFHARNPFASSGVYEDPATGAAAAALAGYLRDLDWPHGGAIDIIQGEDMGAPCHLQVQIPDQPGSSIRVSGNARMIGD</sequence>
<dbReference type="InterPro" id="IPR003719">
    <property type="entry name" value="Phenazine_PhzF-like"/>
</dbReference>
<dbReference type="Pfam" id="PF02567">
    <property type="entry name" value="PhzC-PhzF"/>
    <property type="match status" value="1"/>
</dbReference>
<dbReference type="GO" id="GO:0016853">
    <property type="term" value="F:isomerase activity"/>
    <property type="evidence" value="ECO:0007669"/>
    <property type="project" value="UniProtKB-KW"/>
</dbReference>
<dbReference type="GO" id="GO:0005737">
    <property type="term" value="C:cytoplasm"/>
    <property type="evidence" value="ECO:0007669"/>
    <property type="project" value="TreeGrafter"/>
</dbReference>
<dbReference type="SUPFAM" id="SSF54506">
    <property type="entry name" value="Diaminopimelate epimerase-like"/>
    <property type="match status" value="1"/>
</dbReference>
<dbReference type="STRING" id="551987.SAMN05192549_11176"/>
<dbReference type="NCBIfam" id="TIGR00654">
    <property type="entry name" value="PhzF_family"/>
    <property type="match status" value="1"/>
</dbReference>
<evidence type="ECO:0000313" key="5">
    <source>
        <dbReference type="Proteomes" id="UP000184339"/>
    </source>
</evidence>
<evidence type="ECO:0000313" key="4">
    <source>
        <dbReference type="EMBL" id="SHN40755.1"/>
    </source>
</evidence>
<organism evidence="4 5">
    <name type="scientific">Duganella sacchari</name>
    <dbReference type="NCBI Taxonomy" id="551987"/>
    <lineage>
        <taxon>Bacteria</taxon>
        <taxon>Pseudomonadati</taxon>
        <taxon>Pseudomonadota</taxon>
        <taxon>Betaproteobacteria</taxon>
        <taxon>Burkholderiales</taxon>
        <taxon>Oxalobacteraceae</taxon>
        <taxon>Telluria group</taxon>
        <taxon>Duganella</taxon>
    </lineage>
</organism>
<comment type="similarity">
    <text evidence="1">Belongs to the PhzF family.</text>
</comment>
<accession>A0A1M7R686</accession>
<evidence type="ECO:0000256" key="1">
    <source>
        <dbReference type="ARBA" id="ARBA00008270"/>
    </source>
</evidence>
<proteinExistence type="inferred from homology"/>
<gene>
    <name evidence="4" type="ORF">SAMN05192549_11176</name>
</gene>
<reference evidence="5" key="1">
    <citation type="submission" date="2016-11" db="EMBL/GenBank/DDBJ databases">
        <authorList>
            <person name="Varghese N."/>
            <person name="Submissions S."/>
        </authorList>
    </citation>
    <scope>NUCLEOTIDE SEQUENCE [LARGE SCALE GENOMIC DNA]</scope>
    <source>
        <strain evidence="5">Sac-22</strain>
    </source>
</reference>
<dbReference type="EMBL" id="FRCX01000011">
    <property type="protein sequence ID" value="SHN40755.1"/>
    <property type="molecule type" value="Genomic_DNA"/>
</dbReference>
<dbReference type="AlphaFoldDB" id="A0A1M7R686"/>
<dbReference type="Proteomes" id="UP000184339">
    <property type="component" value="Unassembled WGS sequence"/>
</dbReference>
<dbReference type="PIRSF" id="PIRSF016184">
    <property type="entry name" value="PhzC_PhzF"/>
    <property type="match status" value="1"/>
</dbReference>
<evidence type="ECO:0000256" key="3">
    <source>
        <dbReference type="PIRSR" id="PIRSR016184-1"/>
    </source>
</evidence>
<keyword evidence="5" id="KW-1185">Reference proteome</keyword>
<dbReference type="PANTHER" id="PTHR13774">
    <property type="entry name" value="PHENAZINE BIOSYNTHESIS PROTEIN"/>
    <property type="match status" value="1"/>
</dbReference>
<name>A0A1M7R686_9BURK</name>
<dbReference type="PANTHER" id="PTHR13774:SF39">
    <property type="entry name" value="BIOSYNTHESIS PROTEIN, PUTATIVE-RELATED"/>
    <property type="match status" value="1"/>
</dbReference>